<dbReference type="EC" id="1.8.5.1" evidence="5"/>
<dbReference type="InterPro" id="IPR050983">
    <property type="entry name" value="GST_Omega/HSP26"/>
</dbReference>
<dbReference type="PROSITE" id="PS50404">
    <property type="entry name" value="GST_NTER"/>
    <property type="match status" value="1"/>
</dbReference>
<keyword evidence="9" id="KW-1185">Reference proteome</keyword>
<comment type="caution">
    <text evidence="8">The sequence shown here is derived from an EMBL/GenBank/DDBJ whole genome shotgun (WGS) entry which is preliminary data.</text>
</comment>
<evidence type="ECO:0000256" key="5">
    <source>
        <dbReference type="RuleBase" id="RU368071"/>
    </source>
</evidence>
<accession>A0A7I8VW97</accession>
<dbReference type="PANTHER" id="PTHR43968">
    <property type="match status" value="1"/>
</dbReference>
<name>A0A7I8VW97_9ANNE</name>
<dbReference type="AlphaFoldDB" id="A0A7I8VW97"/>
<dbReference type="InterPro" id="IPR005442">
    <property type="entry name" value="GST_omega"/>
</dbReference>
<dbReference type="FunFam" id="3.40.30.10:FF:000123">
    <property type="entry name" value="Glutathione transferase o1"/>
    <property type="match status" value="1"/>
</dbReference>
<comment type="function">
    <text evidence="5">Exhibits glutathione-dependent thiol transferase activity. Has high dehydroascorbate reductase activity and may contribute to the recycling of ascorbic acid. Participates in the biotransformation of inorganic arsenic and reduces monomethylarsonic acid (MMA).</text>
</comment>
<dbReference type="PROSITE" id="PS50405">
    <property type="entry name" value="GST_CTER"/>
    <property type="match status" value="1"/>
</dbReference>
<comment type="catalytic activity">
    <reaction evidence="3 5">
        <text>methylarsonate + 2 glutathione + H(+) = methylarsonous acid + glutathione disulfide + H2O</text>
        <dbReference type="Rhea" id="RHEA:15969"/>
        <dbReference type="ChEBI" id="CHEBI:15377"/>
        <dbReference type="ChEBI" id="CHEBI:15378"/>
        <dbReference type="ChEBI" id="CHEBI:17826"/>
        <dbReference type="ChEBI" id="CHEBI:33409"/>
        <dbReference type="ChEBI" id="CHEBI:57925"/>
        <dbReference type="ChEBI" id="CHEBI:58297"/>
        <dbReference type="EC" id="1.20.4.2"/>
    </reaction>
</comment>
<dbReference type="PRINTS" id="PR01625">
    <property type="entry name" value="GSTRNSFRASEO"/>
</dbReference>
<gene>
    <name evidence="8" type="ORF">DGYR_LOCUS7175</name>
</gene>
<dbReference type="EMBL" id="CAJFCJ010000009">
    <property type="protein sequence ID" value="CAD5118862.1"/>
    <property type="molecule type" value="Genomic_DNA"/>
</dbReference>
<dbReference type="GO" id="GO:0005737">
    <property type="term" value="C:cytoplasm"/>
    <property type="evidence" value="ECO:0007669"/>
    <property type="project" value="InterPro"/>
</dbReference>
<dbReference type="InterPro" id="IPR040079">
    <property type="entry name" value="Glutathione_S-Trfase"/>
</dbReference>
<proteinExistence type="inferred from homology"/>
<dbReference type="FunFam" id="1.20.1050.10:FF:000009">
    <property type="entry name" value="Glutathione S-transferase omega-1"/>
    <property type="match status" value="1"/>
</dbReference>
<dbReference type="Gene3D" id="3.40.30.10">
    <property type="entry name" value="Glutaredoxin"/>
    <property type="match status" value="1"/>
</dbReference>
<comment type="catalytic activity">
    <reaction evidence="4 5">
        <text>L-dehydroascorbate + 2 glutathione = glutathione disulfide + L-ascorbate</text>
        <dbReference type="Rhea" id="RHEA:24424"/>
        <dbReference type="ChEBI" id="CHEBI:38290"/>
        <dbReference type="ChEBI" id="CHEBI:57925"/>
        <dbReference type="ChEBI" id="CHEBI:58297"/>
        <dbReference type="ChEBI" id="CHEBI:58539"/>
        <dbReference type="EC" id="1.8.5.1"/>
    </reaction>
</comment>
<sequence length="254" mass="29679">MSGKRLVLNKTIKSLTALREGDAAPKKSPGTLRLYSMRFCPFAQRTRLVLIHKQIPHEVVNINLKRRPKWFWQEKNPFSLVPVIEKDKMIIYESVACNDYLDEIYPHDKLNPMDLLERTKQKMLMESFSKVVSLFYQVINMKDDKQQVAKLLKRALSPYEAALSGKYFGGSNVSMLDLHIWPWFERLPIVSRVLEEDVFEGFPKIKKWKTIMEDLPCVQQTAFSLEDHAEFFSSFLTGEPNYDHALETEYIAKL</sequence>
<comment type="similarity">
    <text evidence="1 5">Belongs to the GST superfamily. Omega family.</text>
</comment>
<keyword evidence="5" id="KW-0808">Transferase</keyword>
<dbReference type="Proteomes" id="UP000549394">
    <property type="component" value="Unassembled WGS sequence"/>
</dbReference>
<dbReference type="PANTHER" id="PTHR43968:SF6">
    <property type="entry name" value="GLUTATHIONE S-TRANSFERASE OMEGA"/>
    <property type="match status" value="1"/>
</dbReference>
<dbReference type="InterPro" id="IPR004046">
    <property type="entry name" value="GST_C"/>
</dbReference>
<dbReference type="Gene3D" id="1.20.1050.10">
    <property type="match status" value="1"/>
</dbReference>
<evidence type="ECO:0000256" key="1">
    <source>
        <dbReference type="ARBA" id="ARBA00011067"/>
    </source>
</evidence>
<dbReference type="SUPFAM" id="SSF47616">
    <property type="entry name" value="GST C-terminal domain-like"/>
    <property type="match status" value="1"/>
</dbReference>
<dbReference type="GO" id="GO:0006749">
    <property type="term" value="P:glutathione metabolic process"/>
    <property type="evidence" value="ECO:0007669"/>
    <property type="project" value="UniProtKB-UniRule"/>
</dbReference>
<evidence type="ECO:0000259" key="7">
    <source>
        <dbReference type="PROSITE" id="PS50405"/>
    </source>
</evidence>
<dbReference type="InterPro" id="IPR010987">
    <property type="entry name" value="Glutathione-S-Trfase_C-like"/>
</dbReference>
<keyword evidence="2 5" id="KW-0560">Oxidoreductase</keyword>
<evidence type="ECO:0000259" key="6">
    <source>
        <dbReference type="PROSITE" id="PS50404"/>
    </source>
</evidence>
<comment type="catalytic activity">
    <reaction evidence="5">
        <text>RX + glutathione = an S-substituted glutathione + a halide anion + H(+)</text>
        <dbReference type="Rhea" id="RHEA:16437"/>
        <dbReference type="ChEBI" id="CHEBI:15378"/>
        <dbReference type="ChEBI" id="CHEBI:16042"/>
        <dbReference type="ChEBI" id="CHEBI:17792"/>
        <dbReference type="ChEBI" id="CHEBI:57925"/>
        <dbReference type="ChEBI" id="CHEBI:90779"/>
        <dbReference type="EC" id="2.5.1.18"/>
    </reaction>
</comment>
<feature type="domain" description="GST C-terminal" evidence="7">
    <location>
        <begin position="114"/>
        <end position="235"/>
    </location>
</feature>
<dbReference type="Pfam" id="PF00043">
    <property type="entry name" value="GST_C"/>
    <property type="match status" value="1"/>
</dbReference>
<evidence type="ECO:0000256" key="4">
    <source>
        <dbReference type="ARBA" id="ARBA00049544"/>
    </source>
</evidence>
<evidence type="ECO:0000256" key="3">
    <source>
        <dbReference type="ARBA" id="ARBA00048353"/>
    </source>
</evidence>
<dbReference type="SFLD" id="SFLDS00019">
    <property type="entry name" value="Glutathione_Transferase_(cytos"/>
    <property type="match status" value="1"/>
</dbReference>
<dbReference type="SFLD" id="SFLDG00358">
    <property type="entry name" value="Main_(cytGST)"/>
    <property type="match status" value="1"/>
</dbReference>
<reference evidence="8 9" key="1">
    <citation type="submission" date="2020-08" db="EMBL/GenBank/DDBJ databases">
        <authorList>
            <person name="Hejnol A."/>
        </authorList>
    </citation>
    <scope>NUCLEOTIDE SEQUENCE [LARGE SCALE GENOMIC DNA]</scope>
</reference>
<dbReference type="SUPFAM" id="SSF52833">
    <property type="entry name" value="Thioredoxin-like"/>
    <property type="match status" value="1"/>
</dbReference>
<dbReference type="EC" id="1.20.4.2" evidence="5"/>
<dbReference type="InterPro" id="IPR036249">
    <property type="entry name" value="Thioredoxin-like_sf"/>
</dbReference>
<evidence type="ECO:0000256" key="2">
    <source>
        <dbReference type="ARBA" id="ARBA00023002"/>
    </source>
</evidence>
<protein>
    <recommendedName>
        <fullName evidence="5">Glutathione S-transferase omega</fullName>
        <shortName evidence="5">GSTO</shortName>
        <ecNumber evidence="5">1.20.4.2</ecNumber>
        <ecNumber evidence="5">1.8.5.1</ecNumber>
        <ecNumber evidence="5">2.5.1.18</ecNumber>
    </recommendedName>
    <alternativeName>
        <fullName evidence="5">Glutathione-dependent dehydroascorbate reductase</fullName>
    </alternativeName>
    <alternativeName>
        <fullName evidence="5">Monomethylarsonic acid reductase</fullName>
    </alternativeName>
</protein>
<dbReference type="GO" id="GO:0004364">
    <property type="term" value="F:glutathione transferase activity"/>
    <property type="evidence" value="ECO:0007669"/>
    <property type="project" value="UniProtKB-UniRule"/>
</dbReference>
<dbReference type="InterPro" id="IPR036282">
    <property type="entry name" value="Glutathione-S-Trfase_C_sf"/>
</dbReference>
<dbReference type="GO" id="GO:0050610">
    <property type="term" value="F:methylarsonate reductase activity"/>
    <property type="evidence" value="ECO:0007669"/>
    <property type="project" value="UniProtKB-UniRule"/>
</dbReference>
<dbReference type="EC" id="2.5.1.18" evidence="5"/>
<evidence type="ECO:0000313" key="8">
    <source>
        <dbReference type="EMBL" id="CAD5118862.1"/>
    </source>
</evidence>
<evidence type="ECO:0000313" key="9">
    <source>
        <dbReference type="Proteomes" id="UP000549394"/>
    </source>
</evidence>
<organism evidence="8 9">
    <name type="scientific">Dimorphilus gyrociliatus</name>
    <dbReference type="NCBI Taxonomy" id="2664684"/>
    <lineage>
        <taxon>Eukaryota</taxon>
        <taxon>Metazoa</taxon>
        <taxon>Spiralia</taxon>
        <taxon>Lophotrochozoa</taxon>
        <taxon>Annelida</taxon>
        <taxon>Polychaeta</taxon>
        <taxon>Polychaeta incertae sedis</taxon>
        <taxon>Dinophilidae</taxon>
        <taxon>Dimorphilus</taxon>
    </lineage>
</organism>
<dbReference type="Pfam" id="PF13417">
    <property type="entry name" value="GST_N_3"/>
    <property type="match status" value="1"/>
</dbReference>
<dbReference type="OrthoDB" id="4951845at2759"/>
<feature type="domain" description="GST N-terminal" evidence="6">
    <location>
        <begin position="30"/>
        <end position="109"/>
    </location>
</feature>
<dbReference type="InterPro" id="IPR004045">
    <property type="entry name" value="Glutathione_S-Trfase_N"/>
</dbReference>
<dbReference type="GO" id="GO:0045174">
    <property type="term" value="F:glutathione dehydrogenase (ascorbate) activity"/>
    <property type="evidence" value="ECO:0007669"/>
    <property type="project" value="UniProtKB-UniRule"/>
</dbReference>